<reference evidence="7 8" key="1">
    <citation type="submission" date="2018-12" db="EMBL/GenBank/DDBJ databases">
        <authorList>
            <person name="Toschakov S.V."/>
        </authorList>
    </citation>
    <scope>NUCLEOTIDE SEQUENCE [LARGE SCALE GENOMIC DNA]</scope>
    <source>
        <strain evidence="7 8">GM2012</strain>
    </source>
</reference>
<dbReference type="PROSITE" id="PS51257">
    <property type="entry name" value="PROKAR_LIPOPROTEIN"/>
    <property type="match status" value="1"/>
</dbReference>
<feature type="chain" id="PRO_5019209389" evidence="5">
    <location>
        <begin position="27"/>
        <end position="377"/>
    </location>
</feature>
<dbReference type="RefSeq" id="WP_126725656.1">
    <property type="nucleotide sequence ID" value="NZ_RYZH01000021.1"/>
</dbReference>
<comment type="similarity">
    <text evidence="1">Belongs to the peptidase S49 family.</text>
</comment>
<evidence type="ECO:0000313" key="8">
    <source>
        <dbReference type="Proteomes" id="UP000280296"/>
    </source>
</evidence>
<keyword evidence="8" id="KW-1185">Reference proteome</keyword>
<dbReference type="PANTHER" id="PTHR42987:SF4">
    <property type="entry name" value="PROTEASE SOHB-RELATED"/>
    <property type="match status" value="1"/>
</dbReference>
<evidence type="ECO:0000313" key="7">
    <source>
        <dbReference type="EMBL" id="RUL87440.1"/>
    </source>
</evidence>
<dbReference type="EMBL" id="RYZH01000021">
    <property type="protein sequence ID" value="RUL87440.1"/>
    <property type="molecule type" value="Genomic_DNA"/>
</dbReference>
<dbReference type="Proteomes" id="UP000280296">
    <property type="component" value="Unassembled WGS sequence"/>
</dbReference>
<comment type="caution">
    <text evidence="7">The sequence shown here is derived from an EMBL/GenBank/DDBJ whole genome shotgun (WGS) entry which is preliminary data.</text>
</comment>
<accession>A0A432MJL3</accession>
<dbReference type="GO" id="GO:0004176">
    <property type="term" value="F:ATP-dependent peptidase activity"/>
    <property type="evidence" value="ECO:0007669"/>
    <property type="project" value="InterPro"/>
</dbReference>
<keyword evidence="5" id="KW-0732">Signal</keyword>
<dbReference type="InterPro" id="IPR047272">
    <property type="entry name" value="S49_SppA_C"/>
</dbReference>
<keyword evidence="2" id="KW-0645">Protease</keyword>
<evidence type="ECO:0000256" key="1">
    <source>
        <dbReference type="ARBA" id="ARBA00008683"/>
    </source>
</evidence>
<dbReference type="PRINTS" id="PR00127">
    <property type="entry name" value="CLPPROTEASEP"/>
</dbReference>
<evidence type="ECO:0000256" key="5">
    <source>
        <dbReference type="SAM" id="SignalP"/>
    </source>
</evidence>
<dbReference type="AlphaFoldDB" id="A0A432MJL3"/>
<sequence length="377" mass="39706">MSRNRHSRPCSAPRAWLAAVLLAATAGVGCGQVPVVGRFDTQSTFRGHTDVAATVSAVVDGPIELSLPTVPDPGPIVAVPIRAGASAPGGPRVAIVDVDGLLLNRSPTGPYSAGENPVEVFRERLEAVAADPTIRAVVVRINSPGGSVTASDIMAEELDRFRERTRLPVVCCLMDLGTAGAYYLAVGGDRVLAHPTTITGGIGALLNRFDLSDAIGQIGAVSEPITSGSHVAMGNLGTDLPEETEALLQSMVDGFAARFRGRVALRRPRITAEDWEVLDDGRVVPASEAIERGLIDGIGYLDDAIAEAERLAGVTGAEVVLLKRKGDRAHSIYSVTPNRPIQDELFPVSYPGLDRSKLPTFLYLWSPDPTLLTIGGP</sequence>
<feature type="signal peptide" evidence="5">
    <location>
        <begin position="1"/>
        <end position="26"/>
    </location>
</feature>
<evidence type="ECO:0000256" key="2">
    <source>
        <dbReference type="ARBA" id="ARBA00022670"/>
    </source>
</evidence>
<organism evidence="7 8">
    <name type="scientific">Tautonia sociabilis</name>
    <dbReference type="NCBI Taxonomy" id="2080755"/>
    <lineage>
        <taxon>Bacteria</taxon>
        <taxon>Pseudomonadati</taxon>
        <taxon>Planctomycetota</taxon>
        <taxon>Planctomycetia</taxon>
        <taxon>Isosphaerales</taxon>
        <taxon>Isosphaeraceae</taxon>
        <taxon>Tautonia</taxon>
    </lineage>
</organism>
<reference evidence="7 8" key="2">
    <citation type="submission" date="2019-01" db="EMBL/GenBank/DDBJ databases">
        <title>Tautonia sociabilis, a novel thermotolerant planctomycete of Isosphaeraceae family, isolated from a 4000 m deep subterranean habitat.</title>
        <authorList>
            <person name="Kovaleva O.L."/>
            <person name="Elcheninov A.G."/>
            <person name="Van Heerden E."/>
            <person name="Toshchakov S.V."/>
            <person name="Novikov A."/>
            <person name="Bonch-Osmolovskaya E.A."/>
            <person name="Kublanov I.V."/>
        </authorList>
    </citation>
    <scope>NUCLEOTIDE SEQUENCE [LARGE SCALE GENOMIC DNA]</scope>
    <source>
        <strain evidence="7 8">GM2012</strain>
    </source>
</reference>
<dbReference type="OrthoDB" id="9764363at2"/>
<dbReference type="Gene3D" id="3.90.226.10">
    <property type="entry name" value="2-enoyl-CoA Hydratase, Chain A, domain 1"/>
    <property type="match status" value="1"/>
</dbReference>
<dbReference type="CDD" id="cd07023">
    <property type="entry name" value="S49_Sppa_N_C"/>
    <property type="match status" value="1"/>
</dbReference>
<proteinExistence type="inferred from homology"/>
<evidence type="ECO:0000259" key="6">
    <source>
        <dbReference type="Pfam" id="PF01343"/>
    </source>
</evidence>
<dbReference type="Pfam" id="PF01343">
    <property type="entry name" value="Peptidase_S49"/>
    <property type="match status" value="1"/>
</dbReference>
<dbReference type="InterPro" id="IPR029045">
    <property type="entry name" value="ClpP/crotonase-like_dom_sf"/>
</dbReference>
<dbReference type="SUPFAM" id="SSF52096">
    <property type="entry name" value="ClpP/crotonase"/>
    <property type="match status" value="1"/>
</dbReference>
<dbReference type="PANTHER" id="PTHR42987">
    <property type="entry name" value="PEPTIDASE S49"/>
    <property type="match status" value="1"/>
</dbReference>
<dbReference type="GO" id="GO:0006508">
    <property type="term" value="P:proteolysis"/>
    <property type="evidence" value="ECO:0007669"/>
    <property type="project" value="UniProtKB-KW"/>
</dbReference>
<keyword evidence="4" id="KW-0720">Serine protease</keyword>
<dbReference type="InterPro" id="IPR002142">
    <property type="entry name" value="Peptidase_S49"/>
</dbReference>
<feature type="domain" description="Peptidase S49" evidence="6">
    <location>
        <begin position="165"/>
        <end position="314"/>
    </location>
</feature>
<keyword evidence="3" id="KW-0378">Hydrolase</keyword>
<gene>
    <name evidence="7" type="ORF">TsocGM_12220</name>
</gene>
<evidence type="ECO:0000256" key="4">
    <source>
        <dbReference type="ARBA" id="ARBA00022825"/>
    </source>
</evidence>
<dbReference type="InterPro" id="IPR001907">
    <property type="entry name" value="ClpP"/>
</dbReference>
<name>A0A432MJL3_9BACT</name>
<dbReference type="GO" id="GO:0004252">
    <property type="term" value="F:serine-type endopeptidase activity"/>
    <property type="evidence" value="ECO:0007669"/>
    <property type="project" value="InterPro"/>
</dbReference>
<dbReference type="Gene3D" id="6.20.330.10">
    <property type="match status" value="1"/>
</dbReference>
<protein>
    <submittedName>
        <fullName evidence="7">S49 family peptidase</fullName>
    </submittedName>
</protein>
<evidence type="ECO:0000256" key="3">
    <source>
        <dbReference type="ARBA" id="ARBA00022801"/>
    </source>
</evidence>